<dbReference type="PANTHER" id="PTHR22767">
    <property type="entry name" value="N-TERMINAL ACETYLTRANSFERASE-RELATED"/>
    <property type="match status" value="1"/>
</dbReference>
<sequence length="1096" mass="122852">MPARNPLTELGKKEIREFKTLPLHFDKRDTKLGLKACRKILEACPNHPETLGYQGLFHHLDGKSSGIDEVKKSIQLAPNSHMCHHTLGVLYRQDKRFKDAIKSYSKALIHDPDNIVILTDMCSLQAHIEDWKGLEVSALHLLKLRSQHRGHWICVALAKYNLGDFAGAFDIATKSLSLLLESTKKEERDCIEVHELVYFRAICLCKLKRYGDAAHCFLDFSVPAETPDAPVDISGDKKKKKKRRKRKGKKGGDDGNDKESEEPQKTNLSAGAHDDSISSHDTASHKLYPPSKVVSKLMMPSMGTADSGRIATTLYCIHRELGTHFRQVEIVKKKVVEEPENIEWISEWVSVCGLDGTHSLSLKTHLHPSFFFSTSPNSISKAQRADMESFRSDSESILHALDLLSKELSEQDTKSDAIIRIVMWISLWKGEADLKSCVDSWMCSMIQRRVPGIVLGIEEECRKDTVFARVALECLEKCVDACSRKLEEKESAELKVEKDITIARCTFALAICHLLELRIVCGKGAIAGNEEKLILECWNKCITLCGAGERVEAEKKIFDVQKKEKEAERAKNLKESKMPSLKKKSFSTVPDEVKALPALPPYPCDDTFISCCIILCRISERCALYRTAASIIHHSLSLDIGDRFLMTLYTQALQRSGDYEEADEMYSLFIRDYLMFHTLDLQTLKYQSLRGYSGFGRILRQTIKNEADALVDDSPVIETLLPGSSLLSKKFLRDMSFSMHSLFTLCDTIKVSCDSCLNLHGYACRMGSGLCYLDTVELLGSTMRSNSSVIHGCEGLCSMALCLQEGIKQLKAGSITDIQADDEQDEPRLSSFDEVTDYLKSHHSYMQKVYNHVYAEQKTHDIKADKKDRILDGDVSGCERVLTAMKGDCSQLFKDCVKATGMVADQCIRSPLLPALRMCLNLQNGDILGALVDLRRVCGKHGENIGISSDGMSKEEDESSKLDCAVGYRLEDPWNNLMNSKEPHASSLYLSEVSPVERDMLSHLCLRKFKSFIKKGVVDVEGKEKKINPAFSMIANKELAKICLLSDEKIESQCSSLLEAYGYEFKETGETYPVSGVSDGARWKGVTKICIDCLSK</sequence>
<keyword evidence="2 3" id="KW-0802">TPR repeat</keyword>
<dbReference type="SMART" id="SM00028">
    <property type="entry name" value="TPR"/>
    <property type="match status" value="1"/>
</dbReference>
<accession>A0ABQ5KNU5</accession>
<gene>
    <name evidence="5" type="ORF">ADUPG1_007132</name>
</gene>
<evidence type="ECO:0000256" key="1">
    <source>
        <dbReference type="ARBA" id="ARBA00022737"/>
    </source>
</evidence>
<feature type="repeat" description="TPR" evidence="3">
    <location>
        <begin position="81"/>
        <end position="114"/>
    </location>
</feature>
<name>A0ABQ5KNU5_9EUKA</name>
<evidence type="ECO:0000313" key="5">
    <source>
        <dbReference type="EMBL" id="GKT33129.1"/>
    </source>
</evidence>
<feature type="compositionally biased region" description="Basic and acidic residues" evidence="4">
    <location>
        <begin position="272"/>
        <end position="284"/>
    </location>
</feature>
<dbReference type="InterPro" id="IPR011990">
    <property type="entry name" value="TPR-like_helical_dom_sf"/>
</dbReference>
<dbReference type="Proteomes" id="UP001057375">
    <property type="component" value="Unassembled WGS sequence"/>
</dbReference>
<organism evidence="5 6">
    <name type="scientific">Aduncisulcus paluster</name>
    <dbReference type="NCBI Taxonomy" id="2918883"/>
    <lineage>
        <taxon>Eukaryota</taxon>
        <taxon>Metamonada</taxon>
        <taxon>Carpediemonas-like organisms</taxon>
        <taxon>Aduncisulcus</taxon>
    </lineage>
</organism>
<dbReference type="SUPFAM" id="SSF48452">
    <property type="entry name" value="TPR-like"/>
    <property type="match status" value="1"/>
</dbReference>
<keyword evidence="6" id="KW-1185">Reference proteome</keyword>
<feature type="compositionally biased region" description="Basic residues" evidence="4">
    <location>
        <begin position="237"/>
        <end position="249"/>
    </location>
</feature>
<evidence type="ECO:0000256" key="3">
    <source>
        <dbReference type="PROSITE-ProRule" id="PRU00339"/>
    </source>
</evidence>
<dbReference type="InterPro" id="IPR013105">
    <property type="entry name" value="TPR_2"/>
</dbReference>
<evidence type="ECO:0000256" key="4">
    <source>
        <dbReference type="SAM" id="MobiDB-lite"/>
    </source>
</evidence>
<evidence type="ECO:0000313" key="6">
    <source>
        <dbReference type="Proteomes" id="UP001057375"/>
    </source>
</evidence>
<dbReference type="PANTHER" id="PTHR22767:SF2">
    <property type="entry name" value="N(ALPHA)-ACETYLTRANSFERASE 15_16, ISOFORM A"/>
    <property type="match status" value="1"/>
</dbReference>
<keyword evidence="1" id="KW-0677">Repeat</keyword>
<comment type="caution">
    <text evidence="5">The sequence shown here is derived from an EMBL/GenBank/DDBJ whole genome shotgun (WGS) entry which is preliminary data.</text>
</comment>
<reference evidence="5" key="1">
    <citation type="submission" date="2022-03" db="EMBL/GenBank/DDBJ databases">
        <title>Draft genome sequence of Aduncisulcus paluster, a free-living microaerophilic Fornicata.</title>
        <authorList>
            <person name="Yuyama I."/>
            <person name="Kume K."/>
            <person name="Tamura T."/>
            <person name="Inagaki Y."/>
            <person name="Hashimoto T."/>
        </authorList>
    </citation>
    <scope>NUCLEOTIDE SEQUENCE</scope>
    <source>
        <strain evidence="5">NY0171</strain>
    </source>
</reference>
<dbReference type="PROSITE" id="PS50005">
    <property type="entry name" value="TPR"/>
    <property type="match status" value="1"/>
</dbReference>
<dbReference type="EMBL" id="BQXS01010147">
    <property type="protein sequence ID" value="GKT33129.1"/>
    <property type="molecule type" value="Genomic_DNA"/>
</dbReference>
<dbReference type="Gene3D" id="1.25.40.1040">
    <property type="match status" value="2"/>
</dbReference>
<proteinExistence type="predicted"/>
<feature type="region of interest" description="Disordered" evidence="4">
    <location>
        <begin position="229"/>
        <end position="287"/>
    </location>
</feature>
<evidence type="ECO:0000256" key="2">
    <source>
        <dbReference type="ARBA" id="ARBA00022803"/>
    </source>
</evidence>
<feature type="compositionally biased region" description="Basic and acidic residues" evidence="4">
    <location>
        <begin position="250"/>
        <end position="264"/>
    </location>
</feature>
<dbReference type="InterPro" id="IPR019734">
    <property type="entry name" value="TPR_rpt"/>
</dbReference>
<dbReference type="Pfam" id="PF07719">
    <property type="entry name" value="TPR_2"/>
    <property type="match status" value="1"/>
</dbReference>
<protein>
    <submittedName>
        <fullName evidence="5">Uncharacterized protein</fullName>
    </submittedName>
</protein>